<dbReference type="PROSITE" id="PS50995">
    <property type="entry name" value="HTH_MARR_2"/>
    <property type="match status" value="1"/>
</dbReference>
<dbReference type="Pfam" id="PF01047">
    <property type="entry name" value="MarR"/>
    <property type="match status" value="1"/>
</dbReference>
<dbReference type="Gene3D" id="1.10.10.10">
    <property type="entry name" value="Winged helix-like DNA-binding domain superfamily/Winged helix DNA-binding domain"/>
    <property type="match status" value="1"/>
</dbReference>
<dbReference type="InterPro" id="IPR036390">
    <property type="entry name" value="WH_DNA-bd_sf"/>
</dbReference>
<protein>
    <submittedName>
        <fullName evidence="5">MarR family transcriptional regulator</fullName>
    </submittedName>
</protein>
<keyword evidence="2" id="KW-0238">DNA-binding</keyword>
<organism evidence="5 6">
    <name type="scientific">Paludibaculum fermentans</name>
    <dbReference type="NCBI Taxonomy" id="1473598"/>
    <lineage>
        <taxon>Bacteria</taxon>
        <taxon>Pseudomonadati</taxon>
        <taxon>Acidobacteriota</taxon>
        <taxon>Terriglobia</taxon>
        <taxon>Bryobacterales</taxon>
        <taxon>Bryobacteraceae</taxon>
        <taxon>Paludibaculum</taxon>
    </lineage>
</organism>
<dbReference type="EMBL" id="CP063849">
    <property type="protein sequence ID" value="QOY90533.1"/>
    <property type="molecule type" value="Genomic_DNA"/>
</dbReference>
<reference evidence="5 6" key="1">
    <citation type="submission" date="2020-10" db="EMBL/GenBank/DDBJ databases">
        <title>Complete genome sequence of Paludibaculum fermentans P105T, a facultatively anaerobic acidobacterium capable of dissimilatory Fe(III) reduction.</title>
        <authorList>
            <person name="Dedysh S.N."/>
            <person name="Beletsky A.V."/>
            <person name="Kulichevskaya I.S."/>
            <person name="Mardanov A.V."/>
            <person name="Ravin N.V."/>
        </authorList>
    </citation>
    <scope>NUCLEOTIDE SEQUENCE [LARGE SCALE GENOMIC DNA]</scope>
    <source>
        <strain evidence="5 6">P105</strain>
    </source>
</reference>
<dbReference type="GO" id="GO:0003700">
    <property type="term" value="F:DNA-binding transcription factor activity"/>
    <property type="evidence" value="ECO:0007669"/>
    <property type="project" value="InterPro"/>
</dbReference>
<dbReference type="KEGG" id="pfer:IRI77_11455"/>
<dbReference type="Proteomes" id="UP000593892">
    <property type="component" value="Chromosome"/>
</dbReference>
<dbReference type="GO" id="GO:0003677">
    <property type="term" value="F:DNA binding"/>
    <property type="evidence" value="ECO:0007669"/>
    <property type="project" value="UniProtKB-KW"/>
</dbReference>
<keyword evidence="1" id="KW-0805">Transcription regulation</keyword>
<gene>
    <name evidence="5" type="ORF">IRI77_11455</name>
</gene>
<dbReference type="AlphaFoldDB" id="A0A7S7SN24"/>
<dbReference type="SUPFAM" id="SSF46785">
    <property type="entry name" value="Winged helix' DNA-binding domain"/>
    <property type="match status" value="1"/>
</dbReference>
<dbReference type="SMART" id="SM00347">
    <property type="entry name" value="HTH_MARR"/>
    <property type="match status" value="1"/>
</dbReference>
<evidence type="ECO:0000313" key="6">
    <source>
        <dbReference type="Proteomes" id="UP000593892"/>
    </source>
</evidence>
<name>A0A7S7SN24_PALFE</name>
<sequence length="152" mass="17187">MARTETGKADSKVKRQARTLQACLAKLLEPPMELLDGHPLPDVELSPREIRVLFLLGERGEMIMTDLAAALPAPLSTVTRIIDRMETKELVQRARSTEDRRIVVVQQAPKGRLMHDRFLSSQLQVAERMLEPLSNGEREILLELLGKLSRQI</sequence>
<dbReference type="RefSeq" id="WP_194452195.1">
    <property type="nucleotide sequence ID" value="NZ_CP063849.1"/>
</dbReference>
<dbReference type="PANTHER" id="PTHR42756">
    <property type="entry name" value="TRANSCRIPTIONAL REGULATOR, MARR"/>
    <property type="match status" value="1"/>
</dbReference>
<dbReference type="PANTHER" id="PTHR42756:SF1">
    <property type="entry name" value="TRANSCRIPTIONAL REPRESSOR OF EMRAB OPERON"/>
    <property type="match status" value="1"/>
</dbReference>
<evidence type="ECO:0000256" key="3">
    <source>
        <dbReference type="ARBA" id="ARBA00023163"/>
    </source>
</evidence>
<evidence type="ECO:0000256" key="1">
    <source>
        <dbReference type="ARBA" id="ARBA00023015"/>
    </source>
</evidence>
<evidence type="ECO:0000256" key="2">
    <source>
        <dbReference type="ARBA" id="ARBA00023125"/>
    </source>
</evidence>
<dbReference type="InterPro" id="IPR000835">
    <property type="entry name" value="HTH_MarR-typ"/>
</dbReference>
<evidence type="ECO:0000259" key="4">
    <source>
        <dbReference type="PROSITE" id="PS50995"/>
    </source>
</evidence>
<keyword evidence="3" id="KW-0804">Transcription</keyword>
<accession>A0A7S7SN24</accession>
<dbReference type="PRINTS" id="PR00598">
    <property type="entry name" value="HTHMARR"/>
</dbReference>
<proteinExistence type="predicted"/>
<feature type="domain" description="HTH marR-type" evidence="4">
    <location>
        <begin position="13"/>
        <end position="150"/>
    </location>
</feature>
<evidence type="ECO:0000313" key="5">
    <source>
        <dbReference type="EMBL" id="QOY90533.1"/>
    </source>
</evidence>
<keyword evidence="6" id="KW-1185">Reference proteome</keyword>
<dbReference type="InterPro" id="IPR036388">
    <property type="entry name" value="WH-like_DNA-bd_sf"/>
</dbReference>